<dbReference type="InterPro" id="IPR016137">
    <property type="entry name" value="RGS"/>
</dbReference>
<gene>
    <name evidence="2 4" type="ORF">P152DRAFT_375031</name>
</gene>
<dbReference type="GeneID" id="54416164"/>
<sequence length="213" mass="23852">MSSSRPLTVAIPRSFNANGPFCARRPNLSEILANTAPPPWTLSAFMAYLSQNHCLETLEFTMDASRYRKHYSKLAGRYANLHDPTATEDCQYVKMLWQRLMDAYIASNGHREVNLPGEVRDELLSLAPPSRPEALPPHPSSLDPAVDKVYELMSESVLVPFLNSVCPQSAHPAIQESNEYGDCKDGSLTRALTRSYDERAIHRHPHAHRSSPP</sequence>
<reference evidence="2 4" key="1">
    <citation type="submission" date="2020-01" db="EMBL/GenBank/DDBJ databases">
        <authorList>
            <consortium name="DOE Joint Genome Institute"/>
            <person name="Haridas S."/>
            <person name="Albert R."/>
            <person name="Binder M."/>
            <person name="Bloem J."/>
            <person name="Labutti K."/>
            <person name="Salamov A."/>
            <person name="Andreopoulos B."/>
            <person name="Baker S.E."/>
            <person name="Barry K."/>
            <person name="Bills G."/>
            <person name="Bluhm B.H."/>
            <person name="Cannon C."/>
            <person name="Castanera R."/>
            <person name="Culley D.E."/>
            <person name="Daum C."/>
            <person name="Ezra D."/>
            <person name="Gonzalez J.B."/>
            <person name="Henrissat B."/>
            <person name="Kuo A."/>
            <person name="Liang C."/>
            <person name="Lipzen A."/>
            <person name="Lutzoni F."/>
            <person name="Magnuson J."/>
            <person name="Mondo S."/>
            <person name="Nolan M."/>
            <person name="Ohm R."/>
            <person name="Pangilinan J."/>
            <person name="Park H.-J."/>
            <person name="Ramirez L."/>
            <person name="Alfaro M."/>
            <person name="Sun H."/>
            <person name="Tritt A."/>
            <person name="Yoshinaga Y."/>
            <person name="Zwiers L.-H."/>
            <person name="Turgeon B.G."/>
            <person name="Goodwin S.B."/>
            <person name="Spatafora J.W."/>
            <person name="Crous P.W."/>
            <person name="Grigoriev I.V."/>
        </authorList>
    </citation>
    <scope>NUCLEOTIDE SEQUENCE</scope>
    <source>
        <strain evidence="2 4">CBS 781.70</strain>
    </source>
</reference>
<dbReference type="Gene3D" id="1.10.167.10">
    <property type="entry name" value="Regulator of G-protein Signalling 4, domain 2"/>
    <property type="match status" value="1"/>
</dbReference>
<dbReference type="PANTHER" id="PTHR10845:SF267">
    <property type="entry name" value="REGULATOR OF G PROTEIN SIGNALING DOMAIN PROTEIN (AFU_ORTHOLOGUE AFUA_6G06860)"/>
    <property type="match status" value="1"/>
</dbReference>
<evidence type="ECO:0000313" key="3">
    <source>
        <dbReference type="Proteomes" id="UP000504638"/>
    </source>
</evidence>
<reference evidence="4" key="3">
    <citation type="submission" date="2025-04" db="UniProtKB">
        <authorList>
            <consortium name="RefSeq"/>
        </authorList>
    </citation>
    <scope>IDENTIFICATION</scope>
    <source>
        <strain evidence="4">CBS 781.70</strain>
    </source>
</reference>
<dbReference type="Proteomes" id="UP000504638">
    <property type="component" value="Unplaced"/>
</dbReference>
<name>A0A6G1FWE3_9PEZI</name>
<keyword evidence="3" id="KW-1185">Reference proteome</keyword>
<accession>A0A6G1FWE3</accession>
<dbReference type="SUPFAM" id="SSF48097">
    <property type="entry name" value="Regulator of G-protein signaling, RGS"/>
    <property type="match status" value="1"/>
</dbReference>
<feature type="non-terminal residue" evidence="2">
    <location>
        <position position="213"/>
    </location>
</feature>
<evidence type="ECO:0000313" key="2">
    <source>
        <dbReference type="EMBL" id="KAF1810215.1"/>
    </source>
</evidence>
<dbReference type="PANTHER" id="PTHR10845">
    <property type="entry name" value="REGULATOR OF G PROTEIN SIGNALING"/>
    <property type="match status" value="1"/>
</dbReference>
<dbReference type="SMART" id="SM00315">
    <property type="entry name" value="RGS"/>
    <property type="match status" value="1"/>
</dbReference>
<feature type="domain" description="RGS" evidence="1">
    <location>
        <begin position="45"/>
        <end position="164"/>
    </location>
</feature>
<evidence type="ECO:0000313" key="4">
    <source>
        <dbReference type="RefSeq" id="XP_033531846.1"/>
    </source>
</evidence>
<dbReference type="OrthoDB" id="10266999at2759"/>
<dbReference type="CDD" id="cd07440">
    <property type="entry name" value="RGS"/>
    <property type="match status" value="1"/>
</dbReference>
<evidence type="ECO:0000259" key="1">
    <source>
        <dbReference type="PROSITE" id="PS50132"/>
    </source>
</evidence>
<organism evidence="2">
    <name type="scientific">Eremomyces bilateralis CBS 781.70</name>
    <dbReference type="NCBI Taxonomy" id="1392243"/>
    <lineage>
        <taxon>Eukaryota</taxon>
        <taxon>Fungi</taxon>
        <taxon>Dikarya</taxon>
        <taxon>Ascomycota</taxon>
        <taxon>Pezizomycotina</taxon>
        <taxon>Dothideomycetes</taxon>
        <taxon>Dothideomycetes incertae sedis</taxon>
        <taxon>Eremomycetales</taxon>
        <taxon>Eremomycetaceae</taxon>
        <taxon>Eremomyces</taxon>
    </lineage>
</organism>
<dbReference type="Pfam" id="PF00615">
    <property type="entry name" value="RGS"/>
    <property type="match status" value="1"/>
</dbReference>
<dbReference type="InterPro" id="IPR036305">
    <property type="entry name" value="RGS_sf"/>
</dbReference>
<protein>
    <submittedName>
        <fullName evidence="2 4">Regulator of G protein signaling superfamily</fullName>
    </submittedName>
</protein>
<dbReference type="InterPro" id="IPR044926">
    <property type="entry name" value="RGS_subdomain_2"/>
</dbReference>
<dbReference type="AlphaFoldDB" id="A0A6G1FWE3"/>
<dbReference type="EMBL" id="ML975167">
    <property type="protein sequence ID" value="KAF1810215.1"/>
    <property type="molecule type" value="Genomic_DNA"/>
</dbReference>
<reference evidence="4" key="2">
    <citation type="submission" date="2020-04" db="EMBL/GenBank/DDBJ databases">
        <authorList>
            <consortium name="NCBI Genome Project"/>
        </authorList>
    </citation>
    <scope>NUCLEOTIDE SEQUENCE</scope>
    <source>
        <strain evidence="4">CBS 781.70</strain>
    </source>
</reference>
<dbReference type="RefSeq" id="XP_033531846.1">
    <property type="nucleotide sequence ID" value="XM_033675594.1"/>
</dbReference>
<dbReference type="PROSITE" id="PS50132">
    <property type="entry name" value="RGS"/>
    <property type="match status" value="1"/>
</dbReference>
<proteinExistence type="predicted"/>